<dbReference type="EMBL" id="HBFW01018028">
    <property type="protein sequence ID" value="CAD8940496.1"/>
    <property type="molecule type" value="Transcribed_RNA"/>
</dbReference>
<proteinExistence type="predicted"/>
<feature type="region of interest" description="Disordered" evidence="1">
    <location>
        <begin position="61"/>
        <end position="107"/>
    </location>
</feature>
<gene>
    <name evidence="2" type="ORF">CTEN0397_LOCUS11562</name>
    <name evidence="3" type="ORF">CTEN0397_LOCUS11563</name>
</gene>
<dbReference type="AlphaFoldDB" id="A0A6U1RP45"/>
<feature type="compositionally biased region" description="Basic and acidic residues" evidence="1">
    <location>
        <begin position="71"/>
        <end position="80"/>
    </location>
</feature>
<sequence>MTVAFEQLYETREYFVGKWNRYAPQPLKTAARNVQYNVGTLIKKFRKIWKKTIWPYLEPLFGVPKGGAAQKRKDAQEARDRKARSTSGGSERRRRNTEYRDDIEDEH</sequence>
<name>A0A6U1RP45_CYCTE</name>
<dbReference type="EMBL" id="HBFW01018029">
    <property type="protein sequence ID" value="CAD8940497.1"/>
    <property type="molecule type" value="Transcribed_RNA"/>
</dbReference>
<evidence type="ECO:0000256" key="1">
    <source>
        <dbReference type="SAM" id="MobiDB-lite"/>
    </source>
</evidence>
<evidence type="ECO:0000313" key="3">
    <source>
        <dbReference type="EMBL" id="CAD8940497.1"/>
    </source>
</evidence>
<organism evidence="3">
    <name type="scientific">Cyclophora tenuis</name>
    <name type="common">Marine diatom</name>
    <dbReference type="NCBI Taxonomy" id="216820"/>
    <lineage>
        <taxon>Eukaryota</taxon>
        <taxon>Sar</taxon>
        <taxon>Stramenopiles</taxon>
        <taxon>Ochrophyta</taxon>
        <taxon>Bacillariophyta</taxon>
        <taxon>Fragilariophyceae</taxon>
        <taxon>Fragilariophycidae</taxon>
        <taxon>Cyclophorales</taxon>
        <taxon>Cyclophoraceae</taxon>
        <taxon>Cyclophora</taxon>
    </lineage>
</organism>
<accession>A0A6U1RP45</accession>
<evidence type="ECO:0000313" key="2">
    <source>
        <dbReference type="EMBL" id="CAD8940496.1"/>
    </source>
</evidence>
<protein>
    <submittedName>
        <fullName evidence="3">Uncharacterized protein</fullName>
    </submittedName>
</protein>
<reference evidence="3" key="1">
    <citation type="submission" date="2021-01" db="EMBL/GenBank/DDBJ databases">
        <authorList>
            <person name="Corre E."/>
            <person name="Pelletier E."/>
            <person name="Niang G."/>
            <person name="Scheremetjew M."/>
            <person name="Finn R."/>
            <person name="Kale V."/>
            <person name="Holt S."/>
            <person name="Cochrane G."/>
            <person name="Meng A."/>
            <person name="Brown T."/>
            <person name="Cohen L."/>
        </authorList>
    </citation>
    <scope>NUCLEOTIDE SEQUENCE</scope>
    <source>
        <strain evidence="3">ECT3854</strain>
    </source>
</reference>